<dbReference type="EMBL" id="FOQT01000001">
    <property type="protein sequence ID" value="SFH91531.1"/>
    <property type="molecule type" value="Genomic_DNA"/>
</dbReference>
<dbReference type="AlphaFoldDB" id="A0A1I3DYL0"/>
<sequence>MKKFIYLSIGIASLSLVSFREQEGNSLKPVTISPQENKTSTITNYVKFDHTDNSLGNPTTPPRD</sequence>
<dbReference type="STRING" id="1125876.SAMN05443292_0764"/>
<name>A0A1I3DYL0_9FLAO</name>
<proteinExistence type="predicted"/>
<gene>
    <name evidence="1" type="ORF">SAMN05443292_0764</name>
</gene>
<dbReference type="Proteomes" id="UP000198931">
    <property type="component" value="Unassembled WGS sequence"/>
</dbReference>
<organism evidence="1 2">
    <name type="scientific">Halpernia frigidisoli</name>
    <dbReference type="NCBI Taxonomy" id="1125876"/>
    <lineage>
        <taxon>Bacteria</taxon>
        <taxon>Pseudomonadati</taxon>
        <taxon>Bacteroidota</taxon>
        <taxon>Flavobacteriia</taxon>
        <taxon>Flavobacteriales</taxon>
        <taxon>Weeksellaceae</taxon>
        <taxon>Chryseobacterium group</taxon>
        <taxon>Halpernia</taxon>
    </lineage>
</organism>
<evidence type="ECO:0000313" key="1">
    <source>
        <dbReference type="EMBL" id="SFH91531.1"/>
    </source>
</evidence>
<protein>
    <submittedName>
        <fullName evidence="1">Uncharacterized protein</fullName>
    </submittedName>
</protein>
<accession>A0A1I3DYL0</accession>
<reference evidence="1 2" key="1">
    <citation type="submission" date="2016-10" db="EMBL/GenBank/DDBJ databases">
        <authorList>
            <person name="de Groot N.N."/>
        </authorList>
    </citation>
    <scope>NUCLEOTIDE SEQUENCE [LARGE SCALE GENOMIC DNA]</scope>
    <source>
        <strain evidence="1 2">DSM 26000</strain>
    </source>
</reference>
<keyword evidence="2" id="KW-1185">Reference proteome</keyword>
<evidence type="ECO:0000313" key="2">
    <source>
        <dbReference type="Proteomes" id="UP000198931"/>
    </source>
</evidence>